<sequence length="38" mass="4164">MKKVMIISLGDKGKSHLSWDAGHEASLCGIRVLCFFKG</sequence>
<reference evidence="1" key="1">
    <citation type="submission" date="2011-05" db="EMBL/GenBank/DDBJ databases">
        <authorList>
            <person name="Kuske C.R."/>
            <person name="Challacombe J.F."/>
            <person name="Siddaramappa S."/>
            <person name="Petersen J.M."/>
            <person name="Bruce D.C."/>
        </authorList>
    </citation>
    <scope>NUCLEOTIDE SEQUENCE</scope>
    <source>
        <strain evidence="1">TX077308</strain>
    </source>
</reference>
<evidence type="ECO:0000313" key="1">
    <source>
        <dbReference type="EMBL" id="AEI36825.1"/>
    </source>
</evidence>
<protein>
    <submittedName>
        <fullName evidence="1">Uncharacterized protein</fullName>
    </submittedName>
</protein>
<gene>
    <name evidence="1" type="ordered locus">F7308_1901</name>
</gene>
<name>A0ABN3ZTI4_FRAST</name>
<evidence type="ECO:0000313" key="2">
    <source>
        <dbReference type="Proteomes" id="UP000000490"/>
    </source>
</evidence>
<organism evidence="1 2">
    <name type="scientific">Francisella salina</name>
    <dbReference type="NCBI Taxonomy" id="573569"/>
    <lineage>
        <taxon>Bacteria</taxon>
        <taxon>Pseudomonadati</taxon>
        <taxon>Pseudomonadota</taxon>
        <taxon>Gammaproteobacteria</taxon>
        <taxon>Thiotrichales</taxon>
        <taxon>Francisellaceae</taxon>
        <taxon>Francisella</taxon>
    </lineage>
</organism>
<accession>A0ABN3ZTI4</accession>
<proteinExistence type="predicted"/>
<dbReference type="Proteomes" id="UP000000490">
    <property type="component" value="Chromosome"/>
</dbReference>
<keyword evidence="2" id="KW-1185">Reference proteome</keyword>
<dbReference type="EMBL" id="CP002872">
    <property type="protein sequence ID" value="AEI36825.1"/>
    <property type="molecule type" value="Genomic_DNA"/>
</dbReference>